<evidence type="ECO:0000256" key="3">
    <source>
        <dbReference type="ARBA" id="ARBA00022989"/>
    </source>
</evidence>
<dbReference type="Pfam" id="PF00520">
    <property type="entry name" value="Ion_trans"/>
    <property type="match status" value="2"/>
</dbReference>
<feature type="transmembrane region" description="Helical" evidence="5">
    <location>
        <begin position="607"/>
        <end position="629"/>
    </location>
</feature>
<dbReference type="EMBL" id="AFYH01048977">
    <property type="status" value="NOT_ANNOTATED_CDS"/>
    <property type="molecule type" value="Genomic_DNA"/>
</dbReference>
<dbReference type="FunCoup" id="H3BCK6">
    <property type="interactions" value="334"/>
</dbReference>
<reference evidence="7" key="3">
    <citation type="submission" date="2025-09" db="UniProtKB">
        <authorList>
            <consortium name="Ensembl"/>
        </authorList>
    </citation>
    <scope>IDENTIFICATION</scope>
</reference>
<dbReference type="HOGENOM" id="CLU_019500_0_0_1"/>
<reference evidence="7" key="2">
    <citation type="submission" date="2025-08" db="UniProtKB">
        <authorList>
            <consortium name="Ensembl"/>
        </authorList>
    </citation>
    <scope>IDENTIFICATION</scope>
</reference>
<keyword evidence="8" id="KW-1185">Reference proteome</keyword>
<dbReference type="EMBL" id="AFYH01048979">
    <property type="status" value="NOT_ANNOTATED_CDS"/>
    <property type="molecule type" value="Genomic_DNA"/>
</dbReference>
<dbReference type="GO" id="GO:0005248">
    <property type="term" value="F:voltage-gated sodium channel activity"/>
    <property type="evidence" value="ECO:0007669"/>
    <property type="project" value="Ensembl"/>
</dbReference>
<gene>
    <name evidence="7" type="primary">TPCN3</name>
</gene>
<dbReference type="AlphaFoldDB" id="H3BCK6"/>
<evidence type="ECO:0000313" key="8">
    <source>
        <dbReference type="Proteomes" id="UP000008672"/>
    </source>
</evidence>
<proteinExistence type="predicted"/>
<dbReference type="PANTHER" id="PTHR46726">
    <property type="entry name" value="TWO PORE CHANNEL 3"/>
    <property type="match status" value="1"/>
</dbReference>
<evidence type="ECO:0000256" key="4">
    <source>
        <dbReference type="ARBA" id="ARBA00023136"/>
    </source>
</evidence>
<feature type="transmembrane region" description="Helical" evidence="5">
    <location>
        <begin position="197"/>
        <end position="217"/>
    </location>
</feature>
<feature type="transmembrane region" description="Helical" evidence="5">
    <location>
        <begin position="496"/>
        <end position="521"/>
    </location>
</feature>
<dbReference type="STRING" id="7897.ENSLACP00000019627"/>
<feature type="transmembrane region" description="Helical" evidence="5">
    <location>
        <begin position="60"/>
        <end position="80"/>
    </location>
</feature>
<dbReference type="GO" id="GO:0016020">
    <property type="term" value="C:membrane"/>
    <property type="evidence" value="ECO:0007669"/>
    <property type="project" value="UniProtKB-SubCell"/>
</dbReference>
<sequence>MLLAAAYVSDARYNRNILFETSPQSIRLYRLYNHQVMEAVTYFFILVDLALALFEDPAVYLLPVWATCAVELVCLLIFTIRLVHFAKVTPRNKFWKDMKNICVILTLLLTLFDIILYWTLIATGYYIIRWSRVMRPLFVVNFTESRQIRRAFRNIRNTLPEVANVFFLFMFSMVMFSLMGLKIFSKRHFETAEGTSYFNNYLDVFFDLYVLVTAANSPDVMMPAYNASGWYAIFFIVYIIINTYVFMSIFLAVVYNNYKKHLTNEVMKLVLLKRCKMIEAFKLLSVKKGTEFVVKEAQWTQLVKLVAPDISNSHRELLLKVSQEEQEKYIGKDSFIRLADLLNIKVITMKTRIHPIETWMPKLYNSYVSQAIQKMVKHRWFVYVFDIIIVINAIFIGLDDENSMISNAEWIFLSLYILEILLKLYVYEPKTFFARNQFWNWFDTWIIIAALLATTINAVLKSSGGYTSQQVLDFVLILRVLRLVRIVDSFQRFRVIMNTVINIGPTMLVFAGLIVVVYYVFAIIGMELFKGKIKFLGTNSTDPAADFCGNPKLINSAFAMSKYCKNNFNDIVSSFIILLELTVVNQWHACLLLANGFVAVTHPSARIFFCIFHIVVVILIINIFIAFILEAFLVEYSLHKTEVETAIEKNIQELGLGVQDDDPLDGGLVSNMETSDRELGSVEDAKTSFNTLKFRIASKRYRTVDAMLQRMFEKDLNLDDEGPSLEDILEMTPSDLNIHNPNF</sequence>
<evidence type="ECO:0000256" key="5">
    <source>
        <dbReference type="SAM" id="Phobius"/>
    </source>
</evidence>
<evidence type="ECO:0000256" key="2">
    <source>
        <dbReference type="ARBA" id="ARBA00022692"/>
    </source>
</evidence>
<dbReference type="Bgee" id="ENSLACG00000017260">
    <property type="expression patterns" value="Expressed in pelvic fin"/>
</dbReference>
<dbReference type="OMA" id="EVVFDMY"/>
<dbReference type="GO" id="GO:0042803">
    <property type="term" value="F:protein homodimerization activity"/>
    <property type="evidence" value="ECO:0007669"/>
    <property type="project" value="Ensembl"/>
</dbReference>
<dbReference type="Gene3D" id="1.20.120.350">
    <property type="entry name" value="Voltage-gated potassium channels. Chain C"/>
    <property type="match status" value="1"/>
</dbReference>
<feature type="transmembrane region" description="Helical" evidence="5">
    <location>
        <begin position="380"/>
        <end position="398"/>
    </location>
</feature>
<dbReference type="InterPro" id="IPR005821">
    <property type="entry name" value="Ion_trans_dom"/>
</dbReference>
<dbReference type="SUPFAM" id="SSF81324">
    <property type="entry name" value="Voltage-gated potassium channels"/>
    <property type="match status" value="2"/>
</dbReference>
<reference evidence="8" key="1">
    <citation type="submission" date="2011-08" db="EMBL/GenBank/DDBJ databases">
        <title>The draft genome of Latimeria chalumnae.</title>
        <authorList>
            <person name="Di Palma F."/>
            <person name="Alfoldi J."/>
            <person name="Johnson J."/>
            <person name="Berlin A."/>
            <person name="Gnerre S."/>
            <person name="Jaffe D."/>
            <person name="MacCallum I."/>
            <person name="Young S."/>
            <person name="Walker B.J."/>
            <person name="Lander E."/>
            <person name="Lindblad-Toh K."/>
        </authorList>
    </citation>
    <scope>NUCLEOTIDE SEQUENCE [LARGE SCALE GENOMIC DNA]</scope>
    <source>
        <strain evidence="8">Wild caught</strain>
    </source>
</reference>
<feature type="domain" description="Ion transport" evidence="6">
    <location>
        <begin position="35"/>
        <end position="260"/>
    </location>
</feature>
<feature type="transmembrane region" description="Helical" evidence="5">
    <location>
        <begin position="229"/>
        <end position="255"/>
    </location>
</feature>
<feature type="transmembrane region" description="Helical" evidence="5">
    <location>
        <begin position="165"/>
        <end position="185"/>
    </location>
</feature>
<accession>H3BCK6</accession>
<evidence type="ECO:0000313" key="7">
    <source>
        <dbReference type="Ensembl" id="ENSLACP00000019627.1"/>
    </source>
</evidence>
<protein>
    <submittedName>
        <fullName evidence="7">Two pore segment channel 3</fullName>
    </submittedName>
</protein>
<evidence type="ECO:0000259" key="6">
    <source>
        <dbReference type="Pfam" id="PF00520"/>
    </source>
</evidence>
<dbReference type="Ensembl" id="ENSLACT00000019765.1">
    <property type="protein sequence ID" value="ENSLACP00000019627.1"/>
    <property type="gene ID" value="ENSLACG00000017260.1"/>
</dbReference>
<keyword evidence="4 5" id="KW-0472">Membrane</keyword>
<dbReference type="GeneTree" id="ENSGT00940000162755"/>
<dbReference type="EMBL" id="AFYH01048981">
    <property type="status" value="NOT_ANNOTATED_CDS"/>
    <property type="molecule type" value="Genomic_DNA"/>
</dbReference>
<feature type="transmembrane region" description="Helical" evidence="5">
    <location>
        <begin position="438"/>
        <end position="460"/>
    </location>
</feature>
<organism evidence="7 8">
    <name type="scientific">Latimeria chalumnae</name>
    <name type="common">Coelacanth</name>
    <dbReference type="NCBI Taxonomy" id="7897"/>
    <lineage>
        <taxon>Eukaryota</taxon>
        <taxon>Metazoa</taxon>
        <taxon>Chordata</taxon>
        <taxon>Craniata</taxon>
        <taxon>Vertebrata</taxon>
        <taxon>Euteleostomi</taxon>
        <taxon>Coelacanthiformes</taxon>
        <taxon>Coelacanthidae</taxon>
        <taxon>Latimeria</taxon>
    </lineage>
</organism>
<dbReference type="InParanoid" id="H3BCK6"/>
<dbReference type="eggNOG" id="KOG2301">
    <property type="taxonomic scope" value="Eukaryota"/>
</dbReference>
<feature type="transmembrane region" description="Helical" evidence="5">
    <location>
        <begin position="36"/>
        <end position="54"/>
    </location>
</feature>
<keyword evidence="3 5" id="KW-1133">Transmembrane helix</keyword>
<dbReference type="EMBL" id="AFYH01048980">
    <property type="status" value="NOT_ANNOTATED_CDS"/>
    <property type="molecule type" value="Genomic_DNA"/>
</dbReference>
<feature type="transmembrane region" description="Helical" evidence="5">
    <location>
        <begin position="410"/>
        <end position="426"/>
    </location>
</feature>
<dbReference type="Proteomes" id="UP000008672">
    <property type="component" value="Unassembled WGS sequence"/>
</dbReference>
<evidence type="ECO:0000256" key="1">
    <source>
        <dbReference type="ARBA" id="ARBA00004141"/>
    </source>
</evidence>
<dbReference type="InterPro" id="IPR027359">
    <property type="entry name" value="Volt_channel_dom_sf"/>
</dbReference>
<name>H3BCK6_LATCH</name>
<keyword evidence="2 5" id="KW-0812">Transmembrane</keyword>
<feature type="transmembrane region" description="Helical" evidence="5">
    <location>
        <begin position="101"/>
        <end position="128"/>
    </location>
</feature>
<dbReference type="Gene3D" id="1.10.287.70">
    <property type="match status" value="2"/>
</dbReference>
<dbReference type="GO" id="GO:0001508">
    <property type="term" value="P:action potential"/>
    <property type="evidence" value="ECO:0007669"/>
    <property type="project" value="Ensembl"/>
</dbReference>
<comment type="subcellular location">
    <subcellularLocation>
        <location evidence="1">Membrane</location>
        <topology evidence="1">Multi-pass membrane protein</topology>
    </subcellularLocation>
</comment>
<dbReference type="PANTHER" id="PTHR46726:SF1">
    <property type="entry name" value="TWO-PORE CALCIUM CHANNEL 3"/>
    <property type="match status" value="1"/>
</dbReference>
<dbReference type="EMBL" id="AFYH01048976">
    <property type="status" value="NOT_ANNOTATED_CDS"/>
    <property type="molecule type" value="Genomic_DNA"/>
</dbReference>
<dbReference type="EMBL" id="AFYH01048978">
    <property type="status" value="NOT_ANNOTATED_CDS"/>
    <property type="molecule type" value="Genomic_DNA"/>
</dbReference>
<feature type="domain" description="Ion transport" evidence="6">
    <location>
        <begin position="378"/>
        <end position="632"/>
    </location>
</feature>